<reference evidence="3 4" key="1">
    <citation type="submission" date="2019-02" db="EMBL/GenBank/DDBJ databases">
        <title>Deep-cultivation of Planctomycetes and their phenomic and genomic characterization uncovers novel biology.</title>
        <authorList>
            <person name="Wiegand S."/>
            <person name="Jogler M."/>
            <person name="Boedeker C."/>
            <person name="Pinto D."/>
            <person name="Vollmers J."/>
            <person name="Rivas-Marin E."/>
            <person name="Kohn T."/>
            <person name="Peeters S.H."/>
            <person name="Heuer A."/>
            <person name="Rast P."/>
            <person name="Oberbeckmann S."/>
            <person name="Bunk B."/>
            <person name="Jeske O."/>
            <person name="Meyerdierks A."/>
            <person name="Storesund J.E."/>
            <person name="Kallscheuer N."/>
            <person name="Luecker S."/>
            <person name="Lage O.M."/>
            <person name="Pohl T."/>
            <person name="Merkel B.J."/>
            <person name="Hornburger P."/>
            <person name="Mueller R.-W."/>
            <person name="Bruemmer F."/>
            <person name="Labrenz M."/>
            <person name="Spormann A.M."/>
            <person name="Op Den Camp H."/>
            <person name="Overmann J."/>
            <person name="Amann R."/>
            <person name="Jetten M.S.M."/>
            <person name="Mascher T."/>
            <person name="Medema M.H."/>
            <person name="Devos D.P."/>
            <person name="Kaster A.-K."/>
            <person name="Ovreas L."/>
            <person name="Rohde M."/>
            <person name="Galperin M.Y."/>
            <person name="Jogler C."/>
        </authorList>
    </citation>
    <scope>NUCLEOTIDE SEQUENCE [LARGE SCALE GENOMIC DNA]</scope>
    <source>
        <strain evidence="3 4">Poly59</strain>
    </source>
</reference>
<evidence type="ECO:0000256" key="2">
    <source>
        <dbReference type="SAM" id="SignalP"/>
    </source>
</evidence>
<evidence type="ECO:0000313" key="4">
    <source>
        <dbReference type="Proteomes" id="UP000317977"/>
    </source>
</evidence>
<keyword evidence="2" id="KW-0732">Signal</keyword>
<sequence length="276" mass="29442" precursor="true">MPISKAIRFSVIVCITTTVAICFAAIAKSQTVDTWQVLRGNPRCDHVIAQIRRHGVNQSVDNSIAASTVAATPFGFASVPATDLGDLQIVSVHRRVDEAEICGPRFMITVMNQSQHKVDGVDVSVVALLGAIHPHCPSATVRTCAIEPCTAVEVEVVLPNEALSMGNRNGTMIEFQSLVVVIDCHDEWIETNEANNVQAIAASAVPFVSETVKQTIQPAAELELAPNSPTPQTDTPAPLSPNDSLPTETDSVNVDALRNAMDKLNAQSTEVAVTSR</sequence>
<dbReference type="EMBL" id="SJPX01000003">
    <property type="protein sequence ID" value="TWU51625.1"/>
    <property type="molecule type" value="Genomic_DNA"/>
</dbReference>
<gene>
    <name evidence="3" type="ORF">Poly59_32190</name>
</gene>
<dbReference type="RefSeq" id="WP_146534936.1">
    <property type="nucleotide sequence ID" value="NZ_SJPX01000003.1"/>
</dbReference>
<name>A0A5C6ESK5_9BACT</name>
<feature type="region of interest" description="Disordered" evidence="1">
    <location>
        <begin position="222"/>
        <end position="252"/>
    </location>
</feature>
<accession>A0A5C6ESK5</accession>
<protein>
    <recommendedName>
        <fullName evidence="5">CARDB domain-containing protein</fullName>
    </recommendedName>
</protein>
<dbReference type="OrthoDB" id="264142at2"/>
<feature type="chain" id="PRO_5022772125" description="CARDB domain-containing protein" evidence="2">
    <location>
        <begin position="25"/>
        <end position="276"/>
    </location>
</feature>
<evidence type="ECO:0000313" key="3">
    <source>
        <dbReference type="EMBL" id="TWU51625.1"/>
    </source>
</evidence>
<feature type="signal peptide" evidence="2">
    <location>
        <begin position="1"/>
        <end position="24"/>
    </location>
</feature>
<dbReference type="AlphaFoldDB" id="A0A5C6ESK5"/>
<comment type="caution">
    <text evidence="3">The sequence shown here is derived from an EMBL/GenBank/DDBJ whole genome shotgun (WGS) entry which is preliminary data.</text>
</comment>
<organism evidence="3 4">
    <name type="scientific">Rubripirellula reticaptiva</name>
    <dbReference type="NCBI Taxonomy" id="2528013"/>
    <lineage>
        <taxon>Bacteria</taxon>
        <taxon>Pseudomonadati</taxon>
        <taxon>Planctomycetota</taxon>
        <taxon>Planctomycetia</taxon>
        <taxon>Pirellulales</taxon>
        <taxon>Pirellulaceae</taxon>
        <taxon>Rubripirellula</taxon>
    </lineage>
</organism>
<dbReference type="Proteomes" id="UP000317977">
    <property type="component" value="Unassembled WGS sequence"/>
</dbReference>
<proteinExistence type="predicted"/>
<keyword evidence="4" id="KW-1185">Reference proteome</keyword>
<evidence type="ECO:0000256" key="1">
    <source>
        <dbReference type="SAM" id="MobiDB-lite"/>
    </source>
</evidence>
<feature type="compositionally biased region" description="Polar residues" evidence="1">
    <location>
        <begin position="230"/>
        <end position="252"/>
    </location>
</feature>
<evidence type="ECO:0008006" key="5">
    <source>
        <dbReference type="Google" id="ProtNLM"/>
    </source>
</evidence>